<reference evidence="3 5" key="3">
    <citation type="submission" date="2018-06" db="EMBL/GenBank/DDBJ databases">
        <authorList>
            <consortium name="Pathogen Informatics"/>
            <person name="Doyle S."/>
        </authorList>
    </citation>
    <scope>NUCLEOTIDE SEQUENCE [LARGE SCALE GENOMIC DNA]</scope>
    <source>
        <strain evidence="3 5">NCTC12957</strain>
    </source>
</reference>
<protein>
    <submittedName>
        <fullName evidence="2">Uncharacterized protein</fullName>
    </submittedName>
</protein>
<accession>A0A1Q8EFS6</accession>
<evidence type="ECO:0000313" key="5">
    <source>
        <dbReference type="Proteomes" id="UP000255213"/>
    </source>
</evidence>
<dbReference type="Proteomes" id="UP000255213">
    <property type="component" value="Unassembled WGS sequence"/>
</dbReference>
<dbReference type="Proteomes" id="UP000186437">
    <property type="component" value="Unassembled WGS sequence"/>
</dbReference>
<dbReference type="AlphaFoldDB" id="A0A1Q8EFS6"/>
<name>A0A1Q8EFS6_STRAI</name>
<dbReference type="OrthoDB" id="2227927at2"/>
<reference evidence="2" key="1">
    <citation type="submission" date="2016-12" db="EMBL/GenBank/DDBJ databases">
        <authorList>
            <person name="Song W.-J."/>
            <person name="Kurnit D.M."/>
        </authorList>
    </citation>
    <scope>NUCLEOTIDE SEQUENCE [LARGE SCALE GENOMIC DNA]</scope>
    <source>
        <strain evidence="2">ATCC 51725</strain>
    </source>
</reference>
<evidence type="ECO:0000256" key="1">
    <source>
        <dbReference type="SAM" id="Coils"/>
    </source>
</evidence>
<dbReference type="RefSeq" id="WP_075098387.1">
    <property type="nucleotide sequence ID" value="NZ_UHEN01000001.1"/>
</dbReference>
<keyword evidence="4" id="KW-1185">Reference proteome</keyword>
<reference evidence="4" key="2">
    <citation type="submission" date="2016-12" db="EMBL/GenBank/DDBJ databases">
        <authorList>
            <person name="Gulvik C.A."/>
        </authorList>
    </citation>
    <scope>NUCLEOTIDE SEQUENCE [LARGE SCALE GENOMIC DNA]</scope>
    <source>
        <strain evidence="4">ATCC 51725</strain>
    </source>
</reference>
<proteinExistence type="predicted"/>
<sequence length="60" mass="6923">MTTHMKSAVMFVAILLLTTLFLMVSAIQRLQWQIDGLRQRNEVITQQLQELNRYVGYPGG</sequence>
<organism evidence="2 4">
    <name type="scientific">Streptococcus acidominimus</name>
    <dbReference type="NCBI Taxonomy" id="1326"/>
    <lineage>
        <taxon>Bacteria</taxon>
        <taxon>Bacillati</taxon>
        <taxon>Bacillota</taxon>
        <taxon>Bacilli</taxon>
        <taxon>Lactobacillales</taxon>
        <taxon>Streptococcaceae</taxon>
        <taxon>Streptococcus</taxon>
    </lineage>
</organism>
<dbReference type="EMBL" id="UHEN01000001">
    <property type="protein sequence ID" value="SUN05121.1"/>
    <property type="molecule type" value="Genomic_DNA"/>
</dbReference>
<keyword evidence="1" id="KW-0175">Coiled coil</keyword>
<gene>
    <name evidence="2" type="ORF">BU200_01060</name>
    <name evidence="3" type="ORF">NCTC12957_00120</name>
</gene>
<evidence type="ECO:0000313" key="3">
    <source>
        <dbReference type="EMBL" id="SUN05121.1"/>
    </source>
</evidence>
<evidence type="ECO:0000313" key="4">
    <source>
        <dbReference type="Proteomes" id="UP000186437"/>
    </source>
</evidence>
<evidence type="ECO:0000313" key="2">
    <source>
        <dbReference type="EMBL" id="OLF50643.1"/>
    </source>
</evidence>
<feature type="coiled-coil region" evidence="1">
    <location>
        <begin position="27"/>
        <end position="54"/>
    </location>
</feature>
<dbReference type="EMBL" id="MSJL01000003">
    <property type="protein sequence ID" value="OLF50643.1"/>
    <property type="molecule type" value="Genomic_DNA"/>
</dbReference>